<evidence type="ECO:0000313" key="1">
    <source>
        <dbReference type="EMBL" id="MFD1635411.1"/>
    </source>
</evidence>
<comment type="caution">
    <text evidence="1">The sequence shown here is derived from an EMBL/GenBank/DDBJ whole genome shotgun (WGS) entry which is preliminary data.</text>
</comment>
<proteinExistence type="predicted"/>
<dbReference type="AlphaFoldDB" id="A0ABD6D2F9"/>
<dbReference type="RefSeq" id="WP_256407076.1">
    <property type="nucleotide sequence ID" value="NZ_CP187154.1"/>
</dbReference>
<sequence>MQYREATQLREQNPDMARAEIARRVDRPAGAVRGWLVENKVPRVVSGIQTAREHGWINVNSESERFRSLNQLVAWIFSGGGISVDRYTPHFSVDDPLMLAVLSQHFRWLQLDYRRRHPENPEHHLEVVPAEGSAILGRILSILGAPRGVKAQLDNISLPGYLSTVDDEHRRDFIRIYLLNRTTDPEQAGSYIQSVPSETYAHELCDLIESVTPCSATVGHQHRVWVPAEAVHSLAGGANMNIRSGLATAAVYGSLSPPTERAFASTYRRTETPGGYRYHQCYQAALAQEDSKATLAADLGIPESTIQSWRRGSRPYATNSLEQAREHGWLSSKVESETTTSMIALLTWLLAHGALRETYYPIFRSNTDTQQERFASIAETIGLSYNIVHQDDDYRSTEIRPAVGGSLLGRILYVLGAPRRSEPQTTAVLPPLAYHYPRHAKQVADIWCLHYAKMSTSEDISFTLTIPRRTGEQFSDALATLLSDRLNWTISQSTPREIVVSDYPEDTSVPISSYIQ</sequence>
<organism evidence="1 2">
    <name type="scientific">Haloplanus ruber</name>
    <dbReference type="NCBI Taxonomy" id="869892"/>
    <lineage>
        <taxon>Archaea</taxon>
        <taxon>Methanobacteriati</taxon>
        <taxon>Methanobacteriota</taxon>
        <taxon>Stenosarchaea group</taxon>
        <taxon>Halobacteria</taxon>
        <taxon>Halobacteriales</taxon>
        <taxon>Haloferacaceae</taxon>
        <taxon>Haloplanus</taxon>
    </lineage>
</organism>
<accession>A0ABD6D2F9</accession>
<evidence type="ECO:0008006" key="3">
    <source>
        <dbReference type="Google" id="ProtNLM"/>
    </source>
</evidence>
<dbReference type="Proteomes" id="UP001597075">
    <property type="component" value="Unassembled WGS sequence"/>
</dbReference>
<reference evidence="1 2" key="1">
    <citation type="journal article" date="2019" name="Int. J. Syst. Evol. Microbiol.">
        <title>The Global Catalogue of Microorganisms (GCM) 10K type strain sequencing project: providing services to taxonomists for standard genome sequencing and annotation.</title>
        <authorList>
            <consortium name="The Broad Institute Genomics Platform"/>
            <consortium name="The Broad Institute Genome Sequencing Center for Infectious Disease"/>
            <person name="Wu L."/>
            <person name="Ma J."/>
        </authorList>
    </citation>
    <scope>NUCLEOTIDE SEQUENCE [LARGE SCALE GENOMIC DNA]</scope>
    <source>
        <strain evidence="1 2">CGMCC 1.10594</strain>
    </source>
</reference>
<dbReference type="EMBL" id="JBHUDL010000030">
    <property type="protein sequence ID" value="MFD1635411.1"/>
    <property type="molecule type" value="Genomic_DNA"/>
</dbReference>
<keyword evidence="2" id="KW-1185">Reference proteome</keyword>
<evidence type="ECO:0000313" key="2">
    <source>
        <dbReference type="Proteomes" id="UP001597075"/>
    </source>
</evidence>
<gene>
    <name evidence="1" type="ORF">ACFSBJ_16975</name>
</gene>
<protein>
    <recommendedName>
        <fullName evidence="3">XRE family transcriptional regulator</fullName>
    </recommendedName>
</protein>
<name>A0ABD6D2F9_9EURY</name>